<dbReference type="AlphaFoldDB" id="A0A2R8BK27"/>
<keyword evidence="3" id="KW-0804">Transcription</keyword>
<dbReference type="GO" id="GO:0003677">
    <property type="term" value="F:DNA binding"/>
    <property type="evidence" value="ECO:0007669"/>
    <property type="project" value="UniProtKB-KW"/>
</dbReference>
<dbReference type="InterPro" id="IPR008920">
    <property type="entry name" value="TF_FadR/GntR_C"/>
</dbReference>
<evidence type="ECO:0000256" key="1">
    <source>
        <dbReference type="ARBA" id="ARBA00023015"/>
    </source>
</evidence>
<evidence type="ECO:0000256" key="3">
    <source>
        <dbReference type="ARBA" id="ARBA00023163"/>
    </source>
</evidence>
<feature type="domain" description="HTH gntR-type" evidence="4">
    <location>
        <begin position="17"/>
        <end position="84"/>
    </location>
</feature>
<accession>A0A2R8BK27</accession>
<dbReference type="Pfam" id="PF07729">
    <property type="entry name" value="FCD"/>
    <property type="match status" value="1"/>
</dbReference>
<dbReference type="PANTHER" id="PTHR43537:SF49">
    <property type="entry name" value="TRANSCRIPTIONAL REGULATORY PROTEIN"/>
    <property type="match status" value="1"/>
</dbReference>
<dbReference type="InterPro" id="IPR036390">
    <property type="entry name" value="WH_DNA-bd_sf"/>
</dbReference>
<dbReference type="GO" id="GO:0003700">
    <property type="term" value="F:DNA-binding transcription factor activity"/>
    <property type="evidence" value="ECO:0007669"/>
    <property type="project" value="InterPro"/>
</dbReference>
<dbReference type="SUPFAM" id="SSF46785">
    <property type="entry name" value="Winged helix' DNA-binding domain"/>
    <property type="match status" value="1"/>
</dbReference>
<dbReference type="EMBL" id="OMOQ01000002">
    <property type="protein sequence ID" value="SPH23735.1"/>
    <property type="molecule type" value="Genomic_DNA"/>
</dbReference>
<dbReference type="PROSITE" id="PS50949">
    <property type="entry name" value="HTH_GNTR"/>
    <property type="match status" value="1"/>
</dbReference>
<name>A0A2R8BK27_9RHOB</name>
<dbReference type="SMART" id="SM00345">
    <property type="entry name" value="HTH_GNTR"/>
    <property type="match status" value="1"/>
</dbReference>
<dbReference type="Gene3D" id="1.10.10.10">
    <property type="entry name" value="Winged helix-like DNA-binding domain superfamily/Winged helix DNA-binding domain"/>
    <property type="match status" value="1"/>
</dbReference>
<keyword evidence="1" id="KW-0805">Transcription regulation</keyword>
<dbReference type="Gene3D" id="1.20.120.530">
    <property type="entry name" value="GntR ligand-binding domain-like"/>
    <property type="match status" value="1"/>
</dbReference>
<dbReference type="Pfam" id="PF00392">
    <property type="entry name" value="GntR"/>
    <property type="match status" value="1"/>
</dbReference>
<evidence type="ECO:0000259" key="4">
    <source>
        <dbReference type="PROSITE" id="PS50949"/>
    </source>
</evidence>
<evidence type="ECO:0000313" key="5">
    <source>
        <dbReference type="EMBL" id="SPH23735.1"/>
    </source>
</evidence>
<gene>
    <name evidence="5" type="primary">rspR_4</name>
    <name evidence="5" type="ORF">DEA8626_02804</name>
</gene>
<sequence>MKTNTFSMPEIVTEEELPQGQSVYRRLLDEIRRGDLPPGTRLRETELSDRLKISRTPVREALRLLEADGLVAHLPRQGATVRSLDYAEVMELYEMRAVLEGTAARLAARAASEVEIAELRAVNEEFAKAKGSAGSVQEINRQFHRAVQDAAKNRYLAKAIGALEKTLMILGPTTLIDADRAEAALAEHDRILDAIDNRDGPRAEAEMRAHIEAAQRVRLKALRLRQRPLEGH</sequence>
<dbReference type="SUPFAM" id="SSF48008">
    <property type="entry name" value="GntR ligand-binding domain-like"/>
    <property type="match status" value="1"/>
</dbReference>
<dbReference type="RefSeq" id="WP_245890867.1">
    <property type="nucleotide sequence ID" value="NZ_OMOQ01000002.1"/>
</dbReference>
<dbReference type="CDD" id="cd07377">
    <property type="entry name" value="WHTH_GntR"/>
    <property type="match status" value="1"/>
</dbReference>
<keyword evidence="2" id="KW-0238">DNA-binding</keyword>
<dbReference type="PRINTS" id="PR00035">
    <property type="entry name" value="HTHGNTR"/>
</dbReference>
<evidence type="ECO:0000256" key="2">
    <source>
        <dbReference type="ARBA" id="ARBA00023125"/>
    </source>
</evidence>
<dbReference type="InterPro" id="IPR036388">
    <property type="entry name" value="WH-like_DNA-bd_sf"/>
</dbReference>
<reference evidence="5 6" key="1">
    <citation type="submission" date="2018-03" db="EMBL/GenBank/DDBJ databases">
        <authorList>
            <person name="Keele B.F."/>
        </authorList>
    </citation>
    <scope>NUCLEOTIDE SEQUENCE [LARGE SCALE GENOMIC DNA]</scope>
    <source>
        <strain evidence="5 6">CECT 8626</strain>
    </source>
</reference>
<proteinExistence type="predicted"/>
<dbReference type="InterPro" id="IPR000524">
    <property type="entry name" value="Tscrpt_reg_HTH_GntR"/>
</dbReference>
<dbReference type="InterPro" id="IPR011711">
    <property type="entry name" value="GntR_C"/>
</dbReference>
<dbReference type="PANTHER" id="PTHR43537">
    <property type="entry name" value="TRANSCRIPTIONAL REGULATOR, GNTR FAMILY"/>
    <property type="match status" value="1"/>
</dbReference>
<dbReference type="Proteomes" id="UP000244924">
    <property type="component" value="Unassembled WGS sequence"/>
</dbReference>
<protein>
    <submittedName>
        <fullName evidence="5">HTH-type transcriptional repressor RspR</fullName>
    </submittedName>
</protein>
<keyword evidence="6" id="KW-1185">Reference proteome</keyword>
<dbReference type="SMART" id="SM00895">
    <property type="entry name" value="FCD"/>
    <property type="match status" value="1"/>
</dbReference>
<organism evidence="5 6">
    <name type="scientific">Albidovulum aquaemixtae</name>
    <dbReference type="NCBI Taxonomy" id="1542388"/>
    <lineage>
        <taxon>Bacteria</taxon>
        <taxon>Pseudomonadati</taxon>
        <taxon>Pseudomonadota</taxon>
        <taxon>Alphaproteobacteria</taxon>
        <taxon>Rhodobacterales</taxon>
        <taxon>Paracoccaceae</taxon>
        <taxon>Albidovulum</taxon>
    </lineage>
</organism>
<evidence type="ECO:0000313" key="6">
    <source>
        <dbReference type="Proteomes" id="UP000244924"/>
    </source>
</evidence>